<name>A0ABY7DW91_MYAAR</name>
<reference evidence="3" key="1">
    <citation type="submission" date="2022-11" db="EMBL/GenBank/DDBJ databases">
        <title>Centuries of genome instability and evolution in soft-shell clam transmissible cancer (bioRxiv).</title>
        <authorList>
            <person name="Hart S.F.M."/>
            <person name="Yonemitsu M.A."/>
            <person name="Giersch R.M."/>
            <person name="Beal B.F."/>
            <person name="Arriagada G."/>
            <person name="Davis B.W."/>
            <person name="Ostrander E.A."/>
            <person name="Goff S.P."/>
            <person name="Metzger M.J."/>
        </authorList>
    </citation>
    <scope>NUCLEOTIDE SEQUENCE</scope>
    <source>
        <strain evidence="3">MELC-2E11</strain>
        <tissue evidence="3">Siphon/mantle</tissue>
    </source>
</reference>
<dbReference type="SUPFAM" id="SSF54060">
    <property type="entry name" value="His-Me finger endonucleases"/>
    <property type="match status" value="1"/>
</dbReference>
<dbReference type="InterPro" id="IPR044929">
    <property type="entry name" value="DNA/RNA_non-sp_Endonuclease_sf"/>
</dbReference>
<feature type="signal peptide" evidence="2">
    <location>
        <begin position="1"/>
        <end position="16"/>
    </location>
</feature>
<evidence type="ECO:0000313" key="3">
    <source>
        <dbReference type="EMBL" id="WAR01169.1"/>
    </source>
</evidence>
<protein>
    <submittedName>
        <fullName evidence="3">Uncharacterized protein</fullName>
    </submittedName>
</protein>
<organism evidence="3 4">
    <name type="scientific">Mya arenaria</name>
    <name type="common">Soft-shell clam</name>
    <dbReference type="NCBI Taxonomy" id="6604"/>
    <lineage>
        <taxon>Eukaryota</taxon>
        <taxon>Metazoa</taxon>
        <taxon>Spiralia</taxon>
        <taxon>Lophotrochozoa</taxon>
        <taxon>Mollusca</taxon>
        <taxon>Bivalvia</taxon>
        <taxon>Autobranchia</taxon>
        <taxon>Heteroconchia</taxon>
        <taxon>Euheterodonta</taxon>
        <taxon>Imparidentia</taxon>
        <taxon>Neoheterodontei</taxon>
        <taxon>Myida</taxon>
        <taxon>Myoidea</taxon>
        <taxon>Myidae</taxon>
        <taxon>Mya</taxon>
    </lineage>
</organism>
<proteinExistence type="predicted"/>
<accession>A0ABY7DW91</accession>
<keyword evidence="4" id="KW-1185">Reference proteome</keyword>
<feature type="chain" id="PRO_5045740386" evidence="2">
    <location>
        <begin position="17"/>
        <end position="680"/>
    </location>
</feature>
<feature type="region of interest" description="Disordered" evidence="1">
    <location>
        <begin position="63"/>
        <end position="85"/>
    </location>
</feature>
<evidence type="ECO:0000256" key="2">
    <source>
        <dbReference type="SAM" id="SignalP"/>
    </source>
</evidence>
<sequence>MRPLVVVFVIFGVAFALDDGYRSFERTGGESFLQNDEDKPRGDEHNKRSVGWHYDYAIARHPPRHHNIDKQREDTREPDALNNDVDIDGNIGRMLNNKHDDNIVIDDMETEFITPIPFISAINVDIEDVQPTSETTDDEEITSGSGSGEYLLVEDATNKYNSTNGDNDDWIIRDEETTNISLDTKDVLMPPICNEQSTSWSSWSPWIDLGNHDVRLRRCHGSTKFTSYADSCHGDAVEIRNCIRSNGRTCRMETGSLMEEFRTQCLGLDLDDLRNMDNIWNPDSMDDDCEFTLYDLKYKIAIGETLTSRQLYDADPFLWCFSKEKHISFHTPKHRCKNILLAFCNDHSPCDSPPESLEIPSGVAGLKKTCWKSFVMGGKLPEGLPVANGQQLLCQRFGRDSLFGKAFGHKDVHYTTLYSTNLRMPVISMTTARSFGNEKWPSAPLMLERGLIQQQTSNVISWIFKDNKKGIAPITEIDNQCDILSSCILGTHQATPADFEHAGYEPTPLLPPELAGSNLAAQVSTFAITNTIPLDPTVAPFWKNVIKGVRNYASSSCNIPYRSYGRNSEEDVQDMPAMHLISGAVVGKDARVKVIGNDVAVPEMIWMAACCSNGEKIQSFGVYTYNSFGQKPAFVSLDKLQLLLQRLTFNNDDAINIELFPAFERVCKDLDNDVSHYVNI</sequence>
<dbReference type="PANTHER" id="PTHR21472">
    <property type="entry name" value="ENDONUCLEASE DOMAIN-CONTAINING 1 PROTEIN ENDOD1"/>
    <property type="match status" value="1"/>
</dbReference>
<dbReference type="EMBL" id="CP111015">
    <property type="protein sequence ID" value="WAR01169.1"/>
    <property type="molecule type" value="Genomic_DNA"/>
</dbReference>
<dbReference type="PANTHER" id="PTHR21472:SF8">
    <property type="entry name" value="ENDONUCLEASE DOMAIN-CONTAINING 1 PROTEIN"/>
    <property type="match status" value="1"/>
</dbReference>
<feature type="compositionally biased region" description="Basic and acidic residues" evidence="1">
    <location>
        <begin position="66"/>
        <end position="79"/>
    </location>
</feature>
<dbReference type="Proteomes" id="UP001164746">
    <property type="component" value="Chromosome 4"/>
</dbReference>
<dbReference type="InterPro" id="IPR039015">
    <property type="entry name" value="ENDOD1"/>
</dbReference>
<gene>
    <name evidence="3" type="ORF">MAR_007727</name>
</gene>
<evidence type="ECO:0000256" key="1">
    <source>
        <dbReference type="SAM" id="MobiDB-lite"/>
    </source>
</evidence>
<dbReference type="InterPro" id="IPR044925">
    <property type="entry name" value="His-Me_finger_sf"/>
</dbReference>
<dbReference type="Gene3D" id="3.40.570.10">
    <property type="entry name" value="Extracellular Endonuclease, subunit A"/>
    <property type="match status" value="1"/>
</dbReference>
<keyword evidence="2" id="KW-0732">Signal</keyword>
<evidence type="ECO:0000313" key="4">
    <source>
        <dbReference type="Proteomes" id="UP001164746"/>
    </source>
</evidence>